<name>A0AAW1JCD4_POPJA</name>
<reference evidence="1 2" key="1">
    <citation type="journal article" date="2024" name="BMC Genomics">
        <title>De novo assembly and annotation of Popillia japonica's genome with initial clues to its potential as an invasive pest.</title>
        <authorList>
            <person name="Cucini C."/>
            <person name="Boschi S."/>
            <person name="Funari R."/>
            <person name="Cardaioli E."/>
            <person name="Iannotti N."/>
            <person name="Marturano G."/>
            <person name="Paoli F."/>
            <person name="Bruttini M."/>
            <person name="Carapelli A."/>
            <person name="Frati F."/>
            <person name="Nardi F."/>
        </authorList>
    </citation>
    <scope>NUCLEOTIDE SEQUENCE [LARGE SCALE GENOMIC DNA]</scope>
    <source>
        <strain evidence="1">DMR45628</strain>
    </source>
</reference>
<gene>
    <name evidence="1" type="ORF">QE152_g31118</name>
</gene>
<evidence type="ECO:0000313" key="2">
    <source>
        <dbReference type="Proteomes" id="UP001458880"/>
    </source>
</evidence>
<dbReference type="EMBL" id="JASPKY010000433">
    <property type="protein sequence ID" value="KAK9700642.1"/>
    <property type="molecule type" value="Genomic_DNA"/>
</dbReference>
<organism evidence="1 2">
    <name type="scientific">Popillia japonica</name>
    <name type="common">Japanese beetle</name>
    <dbReference type="NCBI Taxonomy" id="7064"/>
    <lineage>
        <taxon>Eukaryota</taxon>
        <taxon>Metazoa</taxon>
        <taxon>Ecdysozoa</taxon>
        <taxon>Arthropoda</taxon>
        <taxon>Hexapoda</taxon>
        <taxon>Insecta</taxon>
        <taxon>Pterygota</taxon>
        <taxon>Neoptera</taxon>
        <taxon>Endopterygota</taxon>
        <taxon>Coleoptera</taxon>
        <taxon>Polyphaga</taxon>
        <taxon>Scarabaeiformia</taxon>
        <taxon>Scarabaeidae</taxon>
        <taxon>Rutelinae</taxon>
        <taxon>Popillia</taxon>
    </lineage>
</organism>
<dbReference type="AlphaFoldDB" id="A0AAW1JCD4"/>
<accession>A0AAW1JCD4</accession>
<protein>
    <submittedName>
        <fullName evidence="1">Uncharacterized protein</fullName>
    </submittedName>
</protein>
<keyword evidence="2" id="KW-1185">Reference proteome</keyword>
<proteinExistence type="predicted"/>
<sequence>MHENRGQCYNSILQKNYAYRYSYIREYIITQYRRFAARDLSIRGSRTKRENRGSAVTWWMRIAAQVYDHQNEKRESWQRGNMVDEDCRASLRPSPIVAMFTRSLYNAELPGLCSAGKLRISKLRRAMFTRSLYNAELPGLCSAGKLRISKLRSGY</sequence>
<comment type="caution">
    <text evidence="1">The sequence shown here is derived from an EMBL/GenBank/DDBJ whole genome shotgun (WGS) entry which is preliminary data.</text>
</comment>
<dbReference type="Proteomes" id="UP001458880">
    <property type="component" value="Unassembled WGS sequence"/>
</dbReference>
<evidence type="ECO:0000313" key="1">
    <source>
        <dbReference type="EMBL" id="KAK9700642.1"/>
    </source>
</evidence>